<evidence type="ECO:0000313" key="2">
    <source>
        <dbReference type="EMBL" id="KAF6324932.1"/>
    </source>
</evidence>
<accession>A0A7J7VIE6</accession>
<reference evidence="2 3" key="1">
    <citation type="journal article" date="2020" name="Nature">
        <title>Six reference-quality genomes reveal evolution of bat adaptations.</title>
        <authorList>
            <person name="Jebb D."/>
            <person name="Huang Z."/>
            <person name="Pippel M."/>
            <person name="Hughes G.M."/>
            <person name="Lavrichenko K."/>
            <person name="Devanna P."/>
            <person name="Winkler S."/>
            <person name="Jermiin L.S."/>
            <person name="Skirmuntt E.C."/>
            <person name="Katzourakis A."/>
            <person name="Burkitt-Gray L."/>
            <person name="Ray D.A."/>
            <person name="Sullivan K.A.M."/>
            <person name="Roscito J.G."/>
            <person name="Kirilenko B.M."/>
            <person name="Davalos L.M."/>
            <person name="Corthals A.P."/>
            <person name="Power M.L."/>
            <person name="Jones G."/>
            <person name="Ransome R.D."/>
            <person name="Dechmann D.K.N."/>
            <person name="Locatelli A.G."/>
            <person name="Puechmaille S.J."/>
            <person name="Fedrigo O."/>
            <person name="Jarvis E.D."/>
            <person name="Hiller M."/>
            <person name="Vernes S.C."/>
            <person name="Myers E.W."/>
            <person name="Teeling E.C."/>
        </authorList>
    </citation>
    <scope>NUCLEOTIDE SEQUENCE [LARGE SCALE GENOMIC DNA]</scope>
    <source>
        <strain evidence="2">MMyoMyo1</strain>
        <tissue evidence="2">Flight muscle</tissue>
    </source>
</reference>
<feature type="compositionally biased region" description="Basic residues" evidence="1">
    <location>
        <begin position="130"/>
        <end position="139"/>
    </location>
</feature>
<protein>
    <submittedName>
        <fullName evidence="2">Uncharacterized protein</fullName>
    </submittedName>
</protein>
<dbReference type="AlphaFoldDB" id="A0A7J7VIE6"/>
<evidence type="ECO:0000256" key="1">
    <source>
        <dbReference type="SAM" id="MobiDB-lite"/>
    </source>
</evidence>
<evidence type="ECO:0000313" key="3">
    <source>
        <dbReference type="Proteomes" id="UP000527355"/>
    </source>
</evidence>
<feature type="region of interest" description="Disordered" evidence="1">
    <location>
        <begin position="108"/>
        <end position="139"/>
    </location>
</feature>
<name>A0A7J7VIE6_MYOMY</name>
<dbReference type="EMBL" id="JABWUV010000010">
    <property type="protein sequence ID" value="KAF6324932.1"/>
    <property type="molecule type" value="Genomic_DNA"/>
</dbReference>
<sequence length="139" mass="15228">MLSWLFLDRIKLPISHADGVTRRRRCQFWVTSSNASASERGKRFPGGLSWGMSEKLMFFLRSPFLSTSLSPRQCCPSSELIPTNGKGEGGHSHGHAHRLLDHFPQGTAVQTTHAPPPPPACMSPVGPSLRCHHHSHGAS</sequence>
<proteinExistence type="predicted"/>
<keyword evidence="3" id="KW-1185">Reference proteome</keyword>
<gene>
    <name evidence="2" type="ORF">mMyoMyo1_008381</name>
</gene>
<comment type="caution">
    <text evidence="2">The sequence shown here is derived from an EMBL/GenBank/DDBJ whole genome shotgun (WGS) entry which is preliminary data.</text>
</comment>
<organism evidence="2 3">
    <name type="scientific">Myotis myotis</name>
    <name type="common">Greater mouse-eared bat</name>
    <name type="synonym">Vespertilio myotis</name>
    <dbReference type="NCBI Taxonomy" id="51298"/>
    <lineage>
        <taxon>Eukaryota</taxon>
        <taxon>Metazoa</taxon>
        <taxon>Chordata</taxon>
        <taxon>Craniata</taxon>
        <taxon>Vertebrata</taxon>
        <taxon>Euteleostomi</taxon>
        <taxon>Mammalia</taxon>
        <taxon>Eutheria</taxon>
        <taxon>Laurasiatheria</taxon>
        <taxon>Chiroptera</taxon>
        <taxon>Yangochiroptera</taxon>
        <taxon>Vespertilionidae</taxon>
        <taxon>Myotis</taxon>
    </lineage>
</organism>
<dbReference type="Proteomes" id="UP000527355">
    <property type="component" value="Unassembled WGS sequence"/>
</dbReference>